<dbReference type="EMBL" id="BAABHK010000001">
    <property type="protein sequence ID" value="GAA4621230.1"/>
    <property type="molecule type" value="Genomic_DNA"/>
</dbReference>
<comment type="pathway">
    <text evidence="1 6">Cell wall biogenesis; peptidoglycan biosynthesis.</text>
</comment>
<name>A0ABP8U3X9_9ACTN</name>
<dbReference type="InterPro" id="IPR050979">
    <property type="entry name" value="LD-transpeptidase"/>
</dbReference>
<evidence type="ECO:0000313" key="8">
    <source>
        <dbReference type="EMBL" id="GAA4621230.1"/>
    </source>
</evidence>
<dbReference type="PROSITE" id="PS52029">
    <property type="entry name" value="LD_TPASE"/>
    <property type="match status" value="1"/>
</dbReference>
<dbReference type="Proteomes" id="UP001501442">
    <property type="component" value="Unassembled WGS sequence"/>
</dbReference>
<organism evidence="8 9">
    <name type="scientific">Actinoallomurus vinaceus</name>
    <dbReference type="NCBI Taxonomy" id="1080074"/>
    <lineage>
        <taxon>Bacteria</taxon>
        <taxon>Bacillati</taxon>
        <taxon>Actinomycetota</taxon>
        <taxon>Actinomycetes</taxon>
        <taxon>Streptosporangiales</taxon>
        <taxon>Thermomonosporaceae</taxon>
        <taxon>Actinoallomurus</taxon>
    </lineage>
</organism>
<dbReference type="RefSeq" id="WP_345429247.1">
    <property type="nucleotide sequence ID" value="NZ_BAABHK010000001.1"/>
</dbReference>
<protein>
    <recommendedName>
        <fullName evidence="7">L,D-TPase catalytic domain-containing protein</fullName>
    </recommendedName>
</protein>
<feature type="active site" description="Proton donor/acceptor" evidence="6">
    <location>
        <position position="211"/>
    </location>
</feature>
<keyword evidence="2" id="KW-0808">Transferase</keyword>
<comment type="caution">
    <text evidence="8">The sequence shown here is derived from an EMBL/GenBank/DDBJ whole genome shotgun (WGS) entry which is preliminary data.</text>
</comment>
<dbReference type="PANTHER" id="PTHR30582">
    <property type="entry name" value="L,D-TRANSPEPTIDASE"/>
    <property type="match status" value="1"/>
</dbReference>
<feature type="active site" description="Nucleophile" evidence="6">
    <location>
        <position position="227"/>
    </location>
</feature>
<keyword evidence="5 6" id="KW-0961">Cell wall biogenesis/degradation</keyword>
<dbReference type="InterPro" id="IPR005490">
    <property type="entry name" value="LD_TPept_cat_dom"/>
</dbReference>
<sequence>MRHLRTYTGALLAAGLIVGSAGCGSADDGRTGGGPAKANRLAAAAETRQPRQQGGAEIATVRGRQIAVHRQKGDGAVWKTLSSPNEMGATRVFLVDGRDGDWLKVLLPIRPNGSTGWVKASDVTLSSTTLRVEIDAKAFTFTVFDGDKVLRTGKVATGEGGTPTPAGRFYFTELVKPPNPHSAYGAYAFGLSGFSPTLKKFAGGPGQLAVHGTNEESALGGKASHGCVRVSNDDITWMANNLTIGTPVVVEQ</sequence>
<dbReference type="InterPro" id="IPR038063">
    <property type="entry name" value="Transpep_catalytic_dom"/>
</dbReference>
<keyword evidence="4 6" id="KW-0573">Peptidoglycan synthesis</keyword>
<evidence type="ECO:0000256" key="6">
    <source>
        <dbReference type="PROSITE-ProRule" id="PRU01373"/>
    </source>
</evidence>
<evidence type="ECO:0000256" key="2">
    <source>
        <dbReference type="ARBA" id="ARBA00022679"/>
    </source>
</evidence>
<keyword evidence="3 6" id="KW-0133">Cell shape</keyword>
<dbReference type="Pfam" id="PF03734">
    <property type="entry name" value="YkuD"/>
    <property type="match status" value="1"/>
</dbReference>
<dbReference type="CDD" id="cd16913">
    <property type="entry name" value="YkuD_like"/>
    <property type="match status" value="1"/>
</dbReference>
<accession>A0ABP8U3X9</accession>
<dbReference type="SUPFAM" id="SSF141523">
    <property type="entry name" value="L,D-transpeptidase catalytic domain-like"/>
    <property type="match status" value="1"/>
</dbReference>
<feature type="domain" description="L,D-TPase catalytic" evidence="7">
    <location>
        <begin position="130"/>
        <end position="251"/>
    </location>
</feature>
<evidence type="ECO:0000256" key="5">
    <source>
        <dbReference type="ARBA" id="ARBA00023316"/>
    </source>
</evidence>
<evidence type="ECO:0000313" key="9">
    <source>
        <dbReference type="Proteomes" id="UP001501442"/>
    </source>
</evidence>
<proteinExistence type="predicted"/>
<dbReference type="PROSITE" id="PS51257">
    <property type="entry name" value="PROKAR_LIPOPROTEIN"/>
    <property type="match status" value="1"/>
</dbReference>
<keyword evidence="9" id="KW-1185">Reference proteome</keyword>
<evidence type="ECO:0000256" key="4">
    <source>
        <dbReference type="ARBA" id="ARBA00022984"/>
    </source>
</evidence>
<gene>
    <name evidence="8" type="ORF">GCM10023196_008300</name>
</gene>
<evidence type="ECO:0000259" key="7">
    <source>
        <dbReference type="PROSITE" id="PS52029"/>
    </source>
</evidence>
<reference evidence="9" key="1">
    <citation type="journal article" date="2019" name="Int. J. Syst. Evol. Microbiol.">
        <title>The Global Catalogue of Microorganisms (GCM) 10K type strain sequencing project: providing services to taxonomists for standard genome sequencing and annotation.</title>
        <authorList>
            <consortium name="The Broad Institute Genomics Platform"/>
            <consortium name="The Broad Institute Genome Sequencing Center for Infectious Disease"/>
            <person name="Wu L."/>
            <person name="Ma J."/>
        </authorList>
    </citation>
    <scope>NUCLEOTIDE SEQUENCE [LARGE SCALE GENOMIC DNA]</scope>
    <source>
        <strain evidence="9">JCM 17939</strain>
    </source>
</reference>
<evidence type="ECO:0000256" key="1">
    <source>
        <dbReference type="ARBA" id="ARBA00004752"/>
    </source>
</evidence>
<evidence type="ECO:0000256" key="3">
    <source>
        <dbReference type="ARBA" id="ARBA00022960"/>
    </source>
</evidence>
<dbReference type="Gene3D" id="2.40.440.10">
    <property type="entry name" value="L,D-transpeptidase catalytic domain-like"/>
    <property type="match status" value="1"/>
</dbReference>